<keyword evidence="4" id="KW-1185">Reference proteome</keyword>
<dbReference type="AlphaFoldDB" id="A0A344PMP5"/>
<feature type="domain" description="FAD dependent oxidoreductase" evidence="2">
    <location>
        <begin position="4"/>
        <end position="399"/>
    </location>
</feature>
<dbReference type="GO" id="GO:0016491">
    <property type="term" value="F:oxidoreductase activity"/>
    <property type="evidence" value="ECO:0007669"/>
    <property type="project" value="UniProtKB-KW"/>
</dbReference>
<dbReference type="InterPro" id="IPR036188">
    <property type="entry name" value="FAD/NAD-bd_sf"/>
</dbReference>
<dbReference type="InterPro" id="IPR006076">
    <property type="entry name" value="FAD-dep_OxRdtase"/>
</dbReference>
<evidence type="ECO:0000313" key="3">
    <source>
        <dbReference type="EMBL" id="AXC50650.1"/>
    </source>
</evidence>
<organism evidence="3 4">
    <name type="scientific">Paracoccus suum</name>
    <dbReference type="NCBI Taxonomy" id="2259340"/>
    <lineage>
        <taxon>Bacteria</taxon>
        <taxon>Pseudomonadati</taxon>
        <taxon>Pseudomonadota</taxon>
        <taxon>Alphaproteobacteria</taxon>
        <taxon>Rhodobacterales</taxon>
        <taxon>Paracoccaceae</taxon>
        <taxon>Paracoccus</taxon>
    </lineage>
</organism>
<dbReference type="KEGG" id="pars:DRW48_14010"/>
<dbReference type="PANTHER" id="PTHR13847">
    <property type="entry name" value="SARCOSINE DEHYDROGENASE-RELATED"/>
    <property type="match status" value="1"/>
</dbReference>
<dbReference type="RefSeq" id="WP_114076967.1">
    <property type="nucleotide sequence ID" value="NZ_CP030918.1"/>
</dbReference>
<dbReference type="GO" id="GO:0005737">
    <property type="term" value="C:cytoplasm"/>
    <property type="evidence" value="ECO:0007669"/>
    <property type="project" value="TreeGrafter"/>
</dbReference>
<proteinExistence type="predicted"/>
<dbReference type="Gene3D" id="3.50.50.60">
    <property type="entry name" value="FAD/NAD(P)-binding domain"/>
    <property type="match status" value="2"/>
</dbReference>
<evidence type="ECO:0000256" key="1">
    <source>
        <dbReference type="ARBA" id="ARBA00023002"/>
    </source>
</evidence>
<sequence length="418" mass="44653">MTRRIVVIGAGIVGVSTAIELLRDGHDVTIVEPEAPGGQQAASFGNGAWISPSSVVPMSMPGLWRKVPGFLSDPLGPLTIRWTQLPHLADWLARFVRAGSTVPRVERTARALSALLCDAPARHARLSAEAGDPDWVRNEGLLYVYPDRAAFEAEALAWRLRRENGVEWVELDRGELHDLEPTIGPRYTFGAFVRAGAHCIDPGGYVAALARHAAERGARLVPARATGFAQDGGQLKAVRVEGGPDIPCERAVIAAGINSRALARKAGDHIPMVSERGYHVEVTNPTVRPRIPSMPSDGKMGNTLTRTGLRASGQVELTRLGAPPNWKRADILLENLAKTFPGLAIDPESVTRWMGNRPSTPDGLPVIGTSSKAPGVIYAFGHGHVGLASGPKTGALVADVVAGRMPQVPLEPYSPTRF</sequence>
<dbReference type="EMBL" id="CP030918">
    <property type="protein sequence ID" value="AXC50650.1"/>
    <property type="molecule type" value="Genomic_DNA"/>
</dbReference>
<dbReference type="Proteomes" id="UP000252023">
    <property type="component" value="Chromosome"/>
</dbReference>
<dbReference type="PANTHER" id="PTHR13847:SF289">
    <property type="entry name" value="GLYCINE OXIDASE"/>
    <property type="match status" value="1"/>
</dbReference>
<reference evidence="4" key="1">
    <citation type="submission" date="2018-07" db="EMBL/GenBank/DDBJ databases">
        <title>Genome sequencing of Paracoccus sp. SC2-6.</title>
        <authorList>
            <person name="Heo J."/>
            <person name="Kim S.-J."/>
            <person name="Kwon S.-W."/>
        </authorList>
    </citation>
    <scope>NUCLEOTIDE SEQUENCE [LARGE SCALE GENOMIC DNA]</scope>
    <source>
        <strain evidence="4">SC2-6</strain>
    </source>
</reference>
<dbReference type="SUPFAM" id="SSF51905">
    <property type="entry name" value="FAD/NAD(P)-binding domain"/>
    <property type="match status" value="1"/>
</dbReference>
<evidence type="ECO:0000259" key="2">
    <source>
        <dbReference type="Pfam" id="PF01266"/>
    </source>
</evidence>
<dbReference type="Gene3D" id="3.30.9.10">
    <property type="entry name" value="D-Amino Acid Oxidase, subunit A, domain 2"/>
    <property type="match status" value="1"/>
</dbReference>
<dbReference type="Pfam" id="PF01266">
    <property type="entry name" value="DAO"/>
    <property type="match status" value="1"/>
</dbReference>
<dbReference type="OrthoDB" id="9805337at2"/>
<dbReference type="SUPFAM" id="SSF54373">
    <property type="entry name" value="FAD-linked reductases, C-terminal domain"/>
    <property type="match status" value="1"/>
</dbReference>
<protein>
    <submittedName>
        <fullName evidence="3">FAD-binding oxidoreductase</fullName>
    </submittedName>
</protein>
<keyword evidence="1" id="KW-0560">Oxidoreductase</keyword>
<evidence type="ECO:0000313" key="4">
    <source>
        <dbReference type="Proteomes" id="UP000252023"/>
    </source>
</evidence>
<gene>
    <name evidence="3" type="ORF">DRW48_14010</name>
</gene>
<accession>A0A344PMP5</accession>
<name>A0A344PMP5_9RHOB</name>